<evidence type="ECO:0000313" key="1">
    <source>
        <dbReference type="EMBL" id="MBD2593047.1"/>
    </source>
</evidence>
<comment type="caution">
    <text evidence="1">The sequence shown here is derived from an EMBL/GenBank/DDBJ whole genome shotgun (WGS) entry which is preliminary data.</text>
</comment>
<accession>A0ABR8FNQ8</accession>
<dbReference type="Proteomes" id="UP000603457">
    <property type="component" value="Unassembled WGS sequence"/>
</dbReference>
<protein>
    <submittedName>
        <fullName evidence="1">Uncharacterized protein</fullName>
    </submittedName>
</protein>
<reference evidence="1 2" key="1">
    <citation type="journal article" date="2020" name="ISME J.">
        <title>Comparative genomics reveals insights into cyanobacterial evolution and habitat adaptation.</title>
        <authorList>
            <person name="Chen M.Y."/>
            <person name="Teng W.K."/>
            <person name="Zhao L."/>
            <person name="Hu C.X."/>
            <person name="Zhou Y.K."/>
            <person name="Han B.P."/>
            <person name="Song L.R."/>
            <person name="Shu W.S."/>
        </authorList>
    </citation>
    <scope>NUCLEOTIDE SEQUENCE [LARGE SCALE GENOMIC DNA]</scope>
    <source>
        <strain evidence="1 2">FACHB-130</strain>
    </source>
</reference>
<keyword evidence="2" id="KW-1185">Reference proteome</keyword>
<organism evidence="1 2">
    <name type="scientific">Nostoc spongiaeforme FACHB-130</name>
    <dbReference type="NCBI Taxonomy" id="1357510"/>
    <lineage>
        <taxon>Bacteria</taxon>
        <taxon>Bacillati</taxon>
        <taxon>Cyanobacteriota</taxon>
        <taxon>Cyanophyceae</taxon>
        <taxon>Nostocales</taxon>
        <taxon>Nostocaceae</taxon>
        <taxon>Nostoc</taxon>
    </lineage>
</organism>
<sequence length="129" mass="14507">MSTQITITLPDEIYQHVERFAKLANRDVASILADTIQLSIPSVRAEVNNLEPVSVLANEQVLALTELQMEPEQDSRLSELLERQQAGTITDNERPELQNLMQIYQEGLLRKATALNEAVKRGLIEPLSQ</sequence>
<gene>
    <name evidence="1" type="ORF">H6G74_01720</name>
</gene>
<proteinExistence type="predicted"/>
<name>A0ABR8FNQ8_9NOSO</name>
<dbReference type="RefSeq" id="WP_190966002.1">
    <property type="nucleotide sequence ID" value="NZ_JACJTB010000001.1"/>
</dbReference>
<dbReference type="EMBL" id="JACJTB010000001">
    <property type="protein sequence ID" value="MBD2593047.1"/>
    <property type="molecule type" value="Genomic_DNA"/>
</dbReference>
<evidence type="ECO:0000313" key="2">
    <source>
        <dbReference type="Proteomes" id="UP000603457"/>
    </source>
</evidence>